<sequence length="72" mass="8003">MLNNELKSEIYFLILKCKTMANLLNCLGLGSENILKAMDFDNGIDEIIANAGLSLSDDLQKLCDILQDNKII</sequence>
<organism evidence="1">
    <name type="scientific">Campylobacter ureolyticus</name>
    <dbReference type="NCBI Taxonomy" id="827"/>
    <lineage>
        <taxon>Bacteria</taxon>
        <taxon>Pseudomonadati</taxon>
        <taxon>Campylobacterota</taxon>
        <taxon>Epsilonproteobacteria</taxon>
        <taxon>Campylobacterales</taxon>
        <taxon>Campylobacteraceae</taxon>
        <taxon>Campylobacter</taxon>
    </lineage>
</organism>
<dbReference type="EMBL" id="CACRSK010000001">
    <property type="protein sequence ID" value="VYS83369.1"/>
    <property type="molecule type" value="Genomic_DNA"/>
</dbReference>
<dbReference type="RefSeq" id="WP_156847035.1">
    <property type="nucleotide sequence ID" value="NZ_CACRSK010000001.1"/>
</dbReference>
<accession>A0A6N2RSI2</accession>
<dbReference type="AlphaFoldDB" id="A0A6N2RSI2"/>
<gene>
    <name evidence="1" type="ORF">CULFYP111_00574</name>
</gene>
<reference evidence="1" key="1">
    <citation type="submission" date="2019-11" db="EMBL/GenBank/DDBJ databases">
        <authorList>
            <person name="Feng L."/>
        </authorList>
    </citation>
    <scope>NUCLEOTIDE SEQUENCE</scope>
    <source>
        <strain evidence="1">CUreolyticusLFYP111</strain>
    </source>
</reference>
<protein>
    <submittedName>
        <fullName evidence="1">Uncharacterized protein</fullName>
    </submittedName>
</protein>
<evidence type="ECO:0000313" key="1">
    <source>
        <dbReference type="EMBL" id="VYS83369.1"/>
    </source>
</evidence>
<proteinExistence type="predicted"/>
<name>A0A6N2RSI2_9BACT</name>